<dbReference type="AlphaFoldDB" id="A0A0K2GI63"/>
<sequence>MTTRGAEAGSRRESGAGRPLFVHGEIHHHAFRGMGVVGGRIGKEAHHRVAAGRERGGKRPASARLETRHAAHELARQGRPLRGSERRQHIVRRCAGIELHETHLMRLMAAIHDVKRVRPAVHLLHDDEFVVEHRHVDVADEFGIGWRGVRHAHRFLHAERGVGPLILRRDGADDHIGARFEVDRRFSRLARPDAVRSSHMFGPRGHLRLFAETGRQIRRRFVVGQLQELQLMRLLSSIVEAEGRKPRLQLIGALEPVVQGRKDGNGWSSQVGRAGISSGDSRHGGDKHESEEERASHHDVLPRSRRRGRHVRSRQTHRNGRTR</sequence>
<dbReference type="Proteomes" id="UP000069205">
    <property type="component" value="Chromosome"/>
</dbReference>
<evidence type="ECO:0000313" key="2">
    <source>
        <dbReference type="EMBL" id="ALA60307.1"/>
    </source>
</evidence>
<feature type="compositionally biased region" description="Basic residues" evidence="1">
    <location>
        <begin position="303"/>
        <end position="323"/>
    </location>
</feature>
<evidence type="ECO:0000256" key="1">
    <source>
        <dbReference type="SAM" id="MobiDB-lite"/>
    </source>
</evidence>
<proteinExistence type="predicted"/>
<dbReference type="KEGG" id="nmv:NITMOv2_3922"/>
<dbReference type="EMBL" id="CP011801">
    <property type="protein sequence ID" value="ALA60307.1"/>
    <property type="molecule type" value="Genomic_DNA"/>
</dbReference>
<keyword evidence="3" id="KW-1185">Reference proteome</keyword>
<evidence type="ECO:0000313" key="3">
    <source>
        <dbReference type="Proteomes" id="UP000069205"/>
    </source>
</evidence>
<organism evidence="2 3">
    <name type="scientific">Nitrospira moscoviensis</name>
    <dbReference type="NCBI Taxonomy" id="42253"/>
    <lineage>
        <taxon>Bacteria</taxon>
        <taxon>Pseudomonadati</taxon>
        <taxon>Nitrospirota</taxon>
        <taxon>Nitrospiria</taxon>
        <taxon>Nitrospirales</taxon>
        <taxon>Nitrospiraceae</taxon>
        <taxon>Nitrospira</taxon>
    </lineage>
</organism>
<protein>
    <submittedName>
        <fullName evidence="2">Uncharacterized protein</fullName>
    </submittedName>
</protein>
<dbReference type="PATRIC" id="fig|42253.5.peg.3868"/>
<feature type="region of interest" description="Disordered" evidence="1">
    <location>
        <begin position="45"/>
        <end position="66"/>
    </location>
</feature>
<name>A0A0K2GI63_NITMO</name>
<accession>A0A0K2GI63</accession>
<feature type="compositionally biased region" description="Basic and acidic residues" evidence="1">
    <location>
        <begin position="280"/>
        <end position="302"/>
    </location>
</feature>
<reference evidence="2 3" key="1">
    <citation type="journal article" date="2015" name="Proc. Natl. Acad. Sci. U.S.A.">
        <title>Expanded metabolic versatility of ubiquitous nitrite-oxidizing bacteria from the genus Nitrospira.</title>
        <authorList>
            <person name="Koch H."/>
            <person name="Lucker S."/>
            <person name="Albertsen M."/>
            <person name="Kitzinger K."/>
            <person name="Herbold C."/>
            <person name="Spieck E."/>
            <person name="Nielsen P.H."/>
            <person name="Wagner M."/>
            <person name="Daims H."/>
        </authorList>
    </citation>
    <scope>NUCLEOTIDE SEQUENCE [LARGE SCALE GENOMIC DNA]</scope>
    <source>
        <strain evidence="2 3">NSP M-1</strain>
    </source>
</reference>
<gene>
    <name evidence="2" type="ORF">NITMOv2_3922</name>
</gene>
<feature type="region of interest" description="Disordered" evidence="1">
    <location>
        <begin position="259"/>
        <end position="323"/>
    </location>
</feature>